<reference evidence="2" key="1">
    <citation type="submission" date="2008-03" db="EMBL/GenBank/DDBJ databases">
        <title>Complete sequence of chromosome of Beijerinckia indica subsp. indica ATCC 9039.</title>
        <authorList>
            <consortium name="US DOE Joint Genome Institute"/>
            <person name="Copeland A."/>
            <person name="Lucas S."/>
            <person name="Lapidus A."/>
            <person name="Glavina del Rio T."/>
            <person name="Dalin E."/>
            <person name="Tice H."/>
            <person name="Bruce D."/>
            <person name="Goodwin L."/>
            <person name="Pitluck S."/>
            <person name="LaButti K."/>
            <person name="Schmutz J."/>
            <person name="Larimer F."/>
            <person name="Land M."/>
            <person name="Hauser L."/>
            <person name="Kyrpides N."/>
            <person name="Mikhailova N."/>
            <person name="Dunfield P.F."/>
            <person name="Dedysh S.N."/>
            <person name="Liesack W."/>
            <person name="Saw J.H."/>
            <person name="Alam M."/>
            <person name="Chen Y."/>
            <person name="Murrell J.C."/>
            <person name="Richardson P."/>
        </authorList>
    </citation>
    <scope>NUCLEOTIDE SEQUENCE [LARGE SCALE GENOMIC DNA]</scope>
    <source>
        <strain evidence="2">ATCC 9039 / DSM 1715 / NCIMB 8712</strain>
    </source>
</reference>
<dbReference type="KEGG" id="bid:Bind_0519"/>
<dbReference type="Proteomes" id="UP000001695">
    <property type="component" value="Chromosome"/>
</dbReference>
<evidence type="ECO:0000313" key="1">
    <source>
        <dbReference type="EMBL" id="ACB94171.1"/>
    </source>
</evidence>
<dbReference type="AlphaFoldDB" id="B2IEY0"/>
<evidence type="ECO:0008006" key="3">
    <source>
        <dbReference type="Google" id="ProtNLM"/>
    </source>
</evidence>
<sequence>MARILAAGVYMAEKPNTVAHVSLCLALSKKHRVEQRWIALSPNGKGACDHPMTLAVVTERTPKFQLLDRLLIDAQDYDWILLCDDDIELDFDAIDKLIDYATAYDFALCQPARTTDSFTDHPLVQVLPGLKARRTRFVEIGPFVCMRRDAAKLLLPFGNACGMGWGLDFVWPQIIEDAKLKMGIIDAVPVAHRIRPPVTGYNYESARREMDRLLAEHPHLTLEQAFTVIEAYL</sequence>
<name>B2IEY0_BEII9</name>
<accession>B2IEY0</accession>
<organism evidence="1 2">
    <name type="scientific">Beijerinckia indica subsp. indica (strain ATCC 9039 / DSM 1715 / NCIMB 8712)</name>
    <dbReference type="NCBI Taxonomy" id="395963"/>
    <lineage>
        <taxon>Bacteria</taxon>
        <taxon>Pseudomonadati</taxon>
        <taxon>Pseudomonadota</taxon>
        <taxon>Alphaproteobacteria</taxon>
        <taxon>Hyphomicrobiales</taxon>
        <taxon>Beijerinckiaceae</taxon>
        <taxon>Beijerinckia</taxon>
    </lineage>
</organism>
<evidence type="ECO:0000313" key="2">
    <source>
        <dbReference type="Proteomes" id="UP000001695"/>
    </source>
</evidence>
<dbReference type="STRING" id="395963.Bind_0519"/>
<proteinExistence type="predicted"/>
<protein>
    <recommendedName>
        <fullName evidence="3">Glycosyltransferase</fullName>
    </recommendedName>
</protein>
<dbReference type="eggNOG" id="COG1216">
    <property type="taxonomic scope" value="Bacteria"/>
</dbReference>
<dbReference type="HOGENOM" id="CLU_1188066_0_0_5"/>
<reference evidence="1 2" key="2">
    <citation type="journal article" date="2010" name="J. Bacteriol.">
        <title>Complete genome sequence of Beijerinckia indica subsp. indica.</title>
        <authorList>
            <person name="Tamas I."/>
            <person name="Dedysh S.N."/>
            <person name="Liesack W."/>
            <person name="Stott M.B."/>
            <person name="Alam M."/>
            <person name="Murrell J.C."/>
            <person name="Dunfield P.F."/>
        </authorList>
    </citation>
    <scope>NUCLEOTIDE SEQUENCE [LARGE SCALE GENOMIC DNA]</scope>
    <source>
        <strain evidence="2">ATCC 9039 / DSM 1715 / NCIMB 8712</strain>
    </source>
</reference>
<keyword evidence="2" id="KW-1185">Reference proteome</keyword>
<dbReference type="RefSeq" id="WP_012383529.1">
    <property type="nucleotide sequence ID" value="NC_010581.1"/>
</dbReference>
<dbReference type="InterPro" id="IPR029044">
    <property type="entry name" value="Nucleotide-diphossugar_trans"/>
</dbReference>
<gene>
    <name evidence="1" type="ordered locus">Bind_0519</name>
</gene>
<dbReference type="EMBL" id="CP001016">
    <property type="protein sequence ID" value="ACB94171.1"/>
    <property type="molecule type" value="Genomic_DNA"/>
</dbReference>
<dbReference type="SUPFAM" id="SSF53448">
    <property type="entry name" value="Nucleotide-diphospho-sugar transferases"/>
    <property type="match status" value="1"/>
</dbReference>
<dbReference type="Gene3D" id="3.90.550.10">
    <property type="entry name" value="Spore Coat Polysaccharide Biosynthesis Protein SpsA, Chain A"/>
    <property type="match status" value="1"/>
</dbReference>